<dbReference type="PATRIC" id="fig|1121022.4.peg.2381"/>
<dbReference type="Pfam" id="PF10135">
    <property type="entry name" value="Rod-binding"/>
    <property type="match status" value="1"/>
</dbReference>
<dbReference type="OrthoDB" id="7862954at2"/>
<organism evidence="2 3">
    <name type="scientific">Asticcacaulis benevestitus DSM 16100 = ATCC BAA-896</name>
    <dbReference type="NCBI Taxonomy" id="1121022"/>
    <lineage>
        <taxon>Bacteria</taxon>
        <taxon>Pseudomonadati</taxon>
        <taxon>Pseudomonadota</taxon>
        <taxon>Alphaproteobacteria</taxon>
        <taxon>Caulobacterales</taxon>
        <taxon>Caulobacteraceae</taxon>
        <taxon>Asticcacaulis</taxon>
    </lineage>
</organism>
<keyword evidence="3" id="KW-1185">Reference proteome</keyword>
<proteinExistence type="predicted"/>
<evidence type="ECO:0000259" key="1">
    <source>
        <dbReference type="Pfam" id="PF10135"/>
    </source>
</evidence>
<protein>
    <recommendedName>
        <fullName evidence="1">Flagellar protein FlgJ N-terminal domain-containing protein</fullName>
    </recommendedName>
</protein>
<gene>
    <name evidence="2" type="ORF">ABENE_11740</name>
</gene>
<sequence length="120" mass="12665">MDTAALLTLQAAQTQTQSAQQNRISSAMAATGGKSNAKLGLDFETMCLTNLMTPMFEGLKSDGPFGGGEGEEAMKSFYIGAIAKEMALRGGVGISDMMQKQLLKTQEMGQEMSQKMGVSA</sequence>
<dbReference type="EMBL" id="AWGB01000022">
    <property type="protein sequence ID" value="ESQ90637.1"/>
    <property type="molecule type" value="Genomic_DNA"/>
</dbReference>
<name>V4P9S7_9CAUL</name>
<dbReference type="AlphaFoldDB" id="V4P9S7"/>
<comment type="caution">
    <text evidence="2">The sequence shown here is derived from an EMBL/GenBank/DDBJ whole genome shotgun (WGS) entry which is preliminary data.</text>
</comment>
<accession>V4P9S7</accession>
<evidence type="ECO:0000313" key="3">
    <source>
        <dbReference type="Proteomes" id="UP000017837"/>
    </source>
</evidence>
<dbReference type="InterPro" id="IPR019301">
    <property type="entry name" value="Flagellar_prot_FlgJ_N"/>
</dbReference>
<dbReference type="Proteomes" id="UP000017837">
    <property type="component" value="Unassembled WGS sequence"/>
</dbReference>
<dbReference type="RefSeq" id="WP_018079924.1">
    <property type="nucleotide sequence ID" value="NZ_AQWM01000001.1"/>
</dbReference>
<evidence type="ECO:0000313" key="2">
    <source>
        <dbReference type="EMBL" id="ESQ90637.1"/>
    </source>
</evidence>
<feature type="domain" description="Flagellar protein FlgJ N-terminal" evidence="1">
    <location>
        <begin position="55"/>
        <end position="101"/>
    </location>
</feature>
<reference evidence="2 3" key="1">
    <citation type="journal article" date="2014" name="Nature">
        <title>Sequential evolution of bacterial morphology by co-option of a developmental regulator.</title>
        <authorList>
            <person name="Jiang C."/>
            <person name="Brown P.J."/>
            <person name="Ducret A."/>
            <person name="Brun Y.V."/>
        </authorList>
    </citation>
    <scope>NUCLEOTIDE SEQUENCE [LARGE SCALE GENOMIC DNA]</scope>
    <source>
        <strain evidence="2 3">DSM 16100</strain>
    </source>
</reference>
<dbReference type="STRING" id="1121022.GCA_000376105_00243"/>
<dbReference type="eggNOG" id="COG3951">
    <property type="taxonomic scope" value="Bacteria"/>
</dbReference>